<dbReference type="PANTHER" id="PTHR24559">
    <property type="entry name" value="TRANSPOSON TY3-I GAG-POL POLYPROTEIN"/>
    <property type="match status" value="1"/>
</dbReference>
<dbReference type="OrthoDB" id="4502494at2759"/>
<dbReference type="SUPFAM" id="SSF56672">
    <property type="entry name" value="DNA/RNA polymerases"/>
    <property type="match status" value="1"/>
</dbReference>
<dbReference type="GeneID" id="19242594"/>
<keyword evidence="2" id="KW-1185">Reference proteome</keyword>
<sequence length="112" mass="13095">MFAITIKDINKYIKKQIQPEPDLKEVLLVEFQEFADVFSKEVSDTLPEHREEYDHKIELEAGAELPRTQPLRRMSPDELKVIKKYIEEHLEKGFIEPSTASFASLILLVRKP</sequence>
<dbReference type="InterPro" id="IPR053134">
    <property type="entry name" value="RNA-dir_DNA_polymerase"/>
</dbReference>
<dbReference type="RefSeq" id="XP_007800810.1">
    <property type="nucleotide sequence ID" value="XM_007802619.1"/>
</dbReference>
<dbReference type="PANTHER" id="PTHR24559:SF444">
    <property type="entry name" value="REVERSE TRANSCRIPTASE DOMAIN-CONTAINING PROTEIN"/>
    <property type="match status" value="1"/>
</dbReference>
<gene>
    <name evidence="1" type="ORF">EPUS_07714</name>
</gene>
<evidence type="ECO:0000313" key="1">
    <source>
        <dbReference type="EMBL" id="ERF73509.1"/>
    </source>
</evidence>
<dbReference type="EMBL" id="KE720948">
    <property type="protein sequence ID" value="ERF73509.1"/>
    <property type="molecule type" value="Genomic_DNA"/>
</dbReference>
<proteinExistence type="predicted"/>
<dbReference type="Proteomes" id="UP000019373">
    <property type="component" value="Unassembled WGS sequence"/>
</dbReference>
<accession>U1HVV6</accession>
<evidence type="ECO:0000313" key="2">
    <source>
        <dbReference type="Proteomes" id="UP000019373"/>
    </source>
</evidence>
<organism evidence="1 2">
    <name type="scientific">Endocarpon pusillum (strain Z07020 / HMAS-L-300199)</name>
    <name type="common">Lichen-forming fungus</name>
    <dbReference type="NCBI Taxonomy" id="1263415"/>
    <lineage>
        <taxon>Eukaryota</taxon>
        <taxon>Fungi</taxon>
        <taxon>Dikarya</taxon>
        <taxon>Ascomycota</taxon>
        <taxon>Pezizomycotina</taxon>
        <taxon>Eurotiomycetes</taxon>
        <taxon>Chaetothyriomycetidae</taxon>
        <taxon>Verrucariales</taxon>
        <taxon>Verrucariaceae</taxon>
        <taxon>Endocarpon</taxon>
    </lineage>
</organism>
<protein>
    <submittedName>
        <fullName evidence="1">Uncharacterized protein</fullName>
    </submittedName>
</protein>
<dbReference type="InterPro" id="IPR043502">
    <property type="entry name" value="DNA/RNA_pol_sf"/>
</dbReference>
<name>U1HVV6_ENDPU</name>
<dbReference type="HOGENOM" id="CLU_2145836_0_0_1"/>
<dbReference type="Gene3D" id="3.10.10.10">
    <property type="entry name" value="HIV Type 1 Reverse Transcriptase, subunit A, domain 1"/>
    <property type="match status" value="1"/>
</dbReference>
<reference evidence="2" key="1">
    <citation type="journal article" date="2014" name="BMC Genomics">
        <title>Genome characteristics reveal the impact of lichenization on lichen-forming fungus Endocarpon pusillum Hedwig (Verrucariales, Ascomycota).</title>
        <authorList>
            <person name="Wang Y.-Y."/>
            <person name="Liu B."/>
            <person name="Zhang X.-Y."/>
            <person name="Zhou Q.-M."/>
            <person name="Zhang T."/>
            <person name="Li H."/>
            <person name="Yu Y.-F."/>
            <person name="Zhang X.-L."/>
            <person name="Hao X.-Y."/>
            <person name="Wang M."/>
            <person name="Wang L."/>
            <person name="Wei J.-C."/>
        </authorList>
    </citation>
    <scope>NUCLEOTIDE SEQUENCE [LARGE SCALE GENOMIC DNA]</scope>
    <source>
        <strain evidence="2">Z07020 / HMAS-L-300199</strain>
    </source>
</reference>
<dbReference type="AlphaFoldDB" id="U1HVV6"/>